<keyword evidence="1" id="KW-0175">Coiled coil</keyword>
<feature type="compositionally biased region" description="Polar residues" evidence="2">
    <location>
        <begin position="116"/>
        <end position="133"/>
    </location>
</feature>
<evidence type="ECO:0000256" key="1">
    <source>
        <dbReference type="SAM" id="Coils"/>
    </source>
</evidence>
<reference evidence="3 4" key="1">
    <citation type="journal article" date="2021" name="Sci. Rep.">
        <title>The genome of the diatom Chaetoceros tenuissimus carries an ancient integrated fragment of an extant virus.</title>
        <authorList>
            <person name="Hongo Y."/>
            <person name="Kimura K."/>
            <person name="Takaki Y."/>
            <person name="Yoshida Y."/>
            <person name="Baba S."/>
            <person name="Kobayashi G."/>
            <person name="Nagasaki K."/>
            <person name="Hano T."/>
            <person name="Tomaru Y."/>
        </authorList>
    </citation>
    <scope>NUCLEOTIDE SEQUENCE [LARGE SCALE GENOMIC DNA]</scope>
    <source>
        <strain evidence="3 4">NIES-3715</strain>
    </source>
</reference>
<protein>
    <submittedName>
        <fullName evidence="3">Uncharacterized protein</fullName>
    </submittedName>
</protein>
<gene>
    <name evidence="3" type="ORF">CTEN210_10410</name>
</gene>
<accession>A0AAD3CXW5</accession>
<feature type="compositionally biased region" description="Polar residues" evidence="2">
    <location>
        <begin position="81"/>
        <end position="94"/>
    </location>
</feature>
<feature type="region of interest" description="Disordered" evidence="2">
    <location>
        <begin position="430"/>
        <end position="454"/>
    </location>
</feature>
<dbReference type="Proteomes" id="UP001054902">
    <property type="component" value="Unassembled WGS sequence"/>
</dbReference>
<feature type="coiled-coil region" evidence="1">
    <location>
        <begin position="236"/>
        <end position="316"/>
    </location>
</feature>
<comment type="caution">
    <text evidence="3">The sequence shown here is derived from an EMBL/GenBank/DDBJ whole genome shotgun (WGS) entry which is preliminary data.</text>
</comment>
<feature type="region of interest" description="Disordered" evidence="2">
    <location>
        <begin position="189"/>
        <end position="226"/>
    </location>
</feature>
<feature type="compositionally biased region" description="Basic and acidic residues" evidence="2">
    <location>
        <begin position="61"/>
        <end position="79"/>
    </location>
</feature>
<feature type="region of interest" description="Disordered" evidence="2">
    <location>
        <begin position="1"/>
        <end position="46"/>
    </location>
</feature>
<proteinExistence type="predicted"/>
<sequence length="782" mass="90263">MGLFGRKKDALGSSQHPTTPAKQTITVTTTPSIPSTPPSAQVIDEKAKMEMEYLNIINSLSKEKHESREEMMKRQKETENLSESNKNLMSQVSDLQAKLEQMANDAAEARERPESYDSNGSKPPTTPKASSRRGQVVNMQEGVGLGEAFVFDENTDTQRTVELERLKAKLKEHQDNNAEISNRIKRIREKHAQRRADASDSSISDTSSISTLGTARSGTSLVSSPLSSPRQHLVEVKRLERNFIKELQRNDKLKQSLREVEIEKESIQAKLDELTDSMDKKLDEKQKEVDQLRLKLDEAQTTMNQTEKAVAGLQSNENTSDSKDKEIADLVQKIGEQSILIATLQNDINTKEEAIQKTKNGKKENHDSNVVQLQNELKIKNEELDAMRKEKATIQSNLKTLETDFNTIQKRHTETIQQMEEYKLKYENESKKNKELQANDKASKSDVSTKNEQKLKSQVEGLQLEIQSLKQEVQNKKEELETIKEAKDQSLNRLEEDMITMQMKSSKTFDELEDLKVKYEQEVVEKKTLQDQVDQFSPEEILLQAKKESENDLKKRDREISTLKKELTNANVSKTEIELKLMEVMNDMVTSQSTKDTLKTELQDKLDFENAKATKLEILITNKEKDVDRMRDELNELRSQIERESDSRRSEITSLNGEVVQKSSLLSDREREVIKLKSDMEDMKLRHDTEIAELRREIDEFSANRAEVERVHFRNAALEEEISNLKHEIRRLHMKESANDQSNTFQSSMRVLRDRNDELKDQVEKLQRKMRRMKKNVTRIEL</sequence>
<keyword evidence="4" id="KW-1185">Reference proteome</keyword>
<feature type="compositionally biased region" description="Polar residues" evidence="2">
    <location>
        <begin position="12"/>
        <end position="23"/>
    </location>
</feature>
<evidence type="ECO:0000313" key="4">
    <source>
        <dbReference type="Proteomes" id="UP001054902"/>
    </source>
</evidence>
<evidence type="ECO:0000256" key="2">
    <source>
        <dbReference type="SAM" id="MobiDB-lite"/>
    </source>
</evidence>
<feature type="compositionally biased region" description="Basic and acidic residues" evidence="2">
    <location>
        <begin position="1"/>
        <end position="10"/>
    </location>
</feature>
<dbReference type="AlphaFoldDB" id="A0AAD3CXW5"/>
<evidence type="ECO:0000313" key="3">
    <source>
        <dbReference type="EMBL" id="GFH53934.1"/>
    </source>
</evidence>
<organism evidence="3 4">
    <name type="scientific">Chaetoceros tenuissimus</name>
    <dbReference type="NCBI Taxonomy" id="426638"/>
    <lineage>
        <taxon>Eukaryota</taxon>
        <taxon>Sar</taxon>
        <taxon>Stramenopiles</taxon>
        <taxon>Ochrophyta</taxon>
        <taxon>Bacillariophyta</taxon>
        <taxon>Coscinodiscophyceae</taxon>
        <taxon>Chaetocerotophycidae</taxon>
        <taxon>Chaetocerotales</taxon>
        <taxon>Chaetocerotaceae</taxon>
        <taxon>Chaetoceros</taxon>
    </lineage>
</organism>
<feature type="compositionally biased region" description="Low complexity" evidence="2">
    <location>
        <begin position="199"/>
        <end position="211"/>
    </location>
</feature>
<feature type="coiled-coil region" evidence="1">
    <location>
        <begin position="599"/>
        <end position="776"/>
    </location>
</feature>
<dbReference type="EMBL" id="BLLK01000047">
    <property type="protein sequence ID" value="GFH53934.1"/>
    <property type="molecule type" value="Genomic_DNA"/>
</dbReference>
<feature type="compositionally biased region" description="Low complexity" evidence="2">
    <location>
        <begin position="24"/>
        <end position="33"/>
    </location>
</feature>
<name>A0AAD3CXW5_9STRA</name>
<feature type="region of interest" description="Disordered" evidence="2">
    <location>
        <begin position="59"/>
        <end position="139"/>
    </location>
</feature>